<name>A0A4C1VL89_EUMVA</name>
<dbReference type="Proteomes" id="UP000299102">
    <property type="component" value="Unassembled WGS sequence"/>
</dbReference>
<organism evidence="1 2">
    <name type="scientific">Eumeta variegata</name>
    <name type="common">Bagworm moth</name>
    <name type="synonym">Eumeta japonica</name>
    <dbReference type="NCBI Taxonomy" id="151549"/>
    <lineage>
        <taxon>Eukaryota</taxon>
        <taxon>Metazoa</taxon>
        <taxon>Ecdysozoa</taxon>
        <taxon>Arthropoda</taxon>
        <taxon>Hexapoda</taxon>
        <taxon>Insecta</taxon>
        <taxon>Pterygota</taxon>
        <taxon>Neoptera</taxon>
        <taxon>Endopterygota</taxon>
        <taxon>Lepidoptera</taxon>
        <taxon>Glossata</taxon>
        <taxon>Ditrysia</taxon>
        <taxon>Tineoidea</taxon>
        <taxon>Psychidae</taxon>
        <taxon>Oiketicinae</taxon>
        <taxon>Eumeta</taxon>
    </lineage>
</organism>
<dbReference type="AlphaFoldDB" id="A0A4C1VL89"/>
<evidence type="ECO:0000313" key="1">
    <source>
        <dbReference type="EMBL" id="GBP38634.1"/>
    </source>
</evidence>
<accession>A0A4C1VL89</accession>
<reference evidence="1 2" key="1">
    <citation type="journal article" date="2019" name="Commun. Biol.">
        <title>The bagworm genome reveals a unique fibroin gene that provides high tensile strength.</title>
        <authorList>
            <person name="Kono N."/>
            <person name="Nakamura H."/>
            <person name="Ohtoshi R."/>
            <person name="Tomita M."/>
            <person name="Numata K."/>
            <person name="Arakawa K."/>
        </authorList>
    </citation>
    <scope>NUCLEOTIDE SEQUENCE [LARGE SCALE GENOMIC DNA]</scope>
</reference>
<evidence type="ECO:0000313" key="2">
    <source>
        <dbReference type="Proteomes" id="UP000299102"/>
    </source>
</evidence>
<sequence>MPPARRRSSNPCAVSVRAAGHFVKKRCMKANVGKTEVMVFERGESMTEYNILIEAPLRILRKPRFVLYRAPLSKCKERKTVHCLDLQHDMAPDDYFG</sequence>
<proteinExistence type="predicted"/>
<protein>
    <submittedName>
        <fullName evidence="1">Uncharacterized protein</fullName>
    </submittedName>
</protein>
<keyword evidence="2" id="KW-1185">Reference proteome</keyword>
<dbReference type="EMBL" id="BGZK01000352">
    <property type="protein sequence ID" value="GBP38634.1"/>
    <property type="molecule type" value="Genomic_DNA"/>
</dbReference>
<dbReference type="OrthoDB" id="425681at2759"/>
<gene>
    <name evidence="1" type="ORF">EVAR_27820_1</name>
</gene>
<comment type="caution">
    <text evidence="1">The sequence shown here is derived from an EMBL/GenBank/DDBJ whole genome shotgun (WGS) entry which is preliminary data.</text>
</comment>